<accession>A0A0C5APZ0</accession>
<comment type="similarity">
    <text evidence="2">Belongs to the SARM1 family.</text>
</comment>
<dbReference type="GO" id="GO:0003953">
    <property type="term" value="F:NAD+ nucleosidase activity"/>
    <property type="evidence" value="ECO:0007669"/>
    <property type="project" value="InterPro"/>
</dbReference>
<dbReference type="InterPro" id="IPR001660">
    <property type="entry name" value="SAM"/>
</dbReference>
<dbReference type="PANTHER" id="PTHR22998:SF1">
    <property type="entry name" value="NAD(+) HYDROLASE SARM1"/>
    <property type="match status" value="1"/>
</dbReference>
<dbReference type="SMART" id="SM00255">
    <property type="entry name" value="TIR"/>
    <property type="match status" value="1"/>
</dbReference>
<proteinExistence type="evidence at transcript level"/>
<dbReference type="InterPro" id="IPR011989">
    <property type="entry name" value="ARM-like"/>
</dbReference>
<dbReference type="SUPFAM" id="SSF52200">
    <property type="entry name" value="Toll/Interleukin receptor TIR domain"/>
    <property type="match status" value="1"/>
</dbReference>
<feature type="compositionally biased region" description="Polar residues" evidence="11">
    <location>
        <begin position="77"/>
        <end position="92"/>
    </location>
</feature>
<dbReference type="EMBL" id="KM233120">
    <property type="protein sequence ID" value="AJK90198.1"/>
    <property type="molecule type" value="mRNA"/>
</dbReference>
<evidence type="ECO:0000256" key="9">
    <source>
        <dbReference type="ARBA" id="ARBA00023027"/>
    </source>
</evidence>
<keyword evidence="9" id="KW-0520">NAD</keyword>
<evidence type="ECO:0000313" key="14">
    <source>
        <dbReference type="EMBL" id="AJK90198.1"/>
    </source>
</evidence>
<dbReference type="InterPro" id="IPR016024">
    <property type="entry name" value="ARM-type_fold"/>
</dbReference>
<evidence type="ECO:0000259" key="13">
    <source>
        <dbReference type="PROSITE" id="PS50105"/>
    </source>
</evidence>
<evidence type="ECO:0000256" key="8">
    <source>
        <dbReference type="ARBA" id="ARBA00022859"/>
    </source>
</evidence>
<dbReference type="InterPro" id="IPR035897">
    <property type="entry name" value="Toll_tir_struct_dom_sf"/>
</dbReference>
<evidence type="ECO:0000256" key="1">
    <source>
        <dbReference type="ARBA" id="ARBA00004496"/>
    </source>
</evidence>
<dbReference type="Gene3D" id="1.10.150.50">
    <property type="entry name" value="Transcription Factor, Ets-1"/>
    <property type="match status" value="2"/>
</dbReference>
<evidence type="ECO:0000256" key="6">
    <source>
        <dbReference type="ARBA" id="ARBA00022737"/>
    </source>
</evidence>
<dbReference type="InterPro" id="IPR013761">
    <property type="entry name" value="SAM/pointed_sf"/>
</dbReference>
<dbReference type="Gene3D" id="1.25.10.10">
    <property type="entry name" value="Leucine-rich Repeat Variant"/>
    <property type="match status" value="1"/>
</dbReference>
<dbReference type="GO" id="GO:0045087">
    <property type="term" value="P:innate immune response"/>
    <property type="evidence" value="ECO:0007669"/>
    <property type="project" value="UniProtKB-KW"/>
</dbReference>
<dbReference type="GO" id="GO:0035591">
    <property type="term" value="F:signaling adaptor activity"/>
    <property type="evidence" value="ECO:0007669"/>
    <property type="project" value="InterPro"/>
</dbReference>
<evidence type="ECO:0000259" key="12">
    <source>
        <dbReference type="PROSITE" id="PS50104"/>
    </source>
</evidence>
<evidence type="ECO:0000256" key="5">
    <source>
        <dbReference type="ARBA" id="ARBA00022588"/>
    </source>
</evidence>
<dbReference type="PROSITE" id="PS50105">
    <property type="entry name" value="SAM_DOMAIN"/>
    <property type="match status" value="1"/>
</dbReference>
<keyword evidence="4" id="KW-0963">Cytoplasm</keyword>
<dbReference type="SMART" id="SM00454">
    <property type="entry name" value="SAM"/>
    <property type="match status" value="2"/>
</dbReference>
<evidence type="ECO:0000256" key="7">
    <source>
        <dbReference type="ARBA" id="ARBA00022801"/>
    </source>
</evidence>
<dbReference type="AlphaFoldDB" id="A0A0C5APZ0"/>
<dbReference type="Gene3D" id="3.40.50.10140">
    <property type="entry name" value="Toll/interleukin-1 receptor homology (TIR) domain"/>
    <property type="match status" value="1"/>
</dbReference>
<feature type="domain" description="TIR" evidence="12">
    <location>
        <begin position="603"/>
        <end position="746"/>
    </location>
</feature>
<evidence type="ECO:0000256" key="2">
    <source>
        <dbReference type="ARBA" id="ARBA00008291"/>
    </source>
</evidence>
<dbReference type="EC" id="3.2.2.6" evidence="3"/>
<evidence type="ECO:0000256" key="3">
    <source>
        <dbReference type="ARBA" id="ARBA00011982"/>
    </source>
</evidence>
<comment type="subcellular location">
    <subcellularLocation>
        <location evidence="1">Cytoplasm</location>
    </subcellularLocation>
</comment>
<dbReference type="Pfam" id="PF13676">
    <property type="entry name" value="TIR_2"/>
    <property type="match status" value="1"/>
</dbReference>
<reference evidence="14" key="1">
    <citation type="journal article" date="2015" name="Sci. Rep.">
        <title>Hm-MyD88 and Hm-SARM: Two key regulators of the neuroimmune system and neural repair in the medicinal leech.</title>
        <authorList>
            <person name="Rodet F."/>
            <person name="Tasiemski A."/>
            <person name="Boidin-Wichlacz C."/>
            <person name="Van Camp C."/>
            <person name="Vuillaume C."/>
            <person name="Slomianny C."/>
            <person name="Salzet M."/>
        </authorList>
    </citation>
    <scope>NUCLEOTIDE SEQUENCE</scope>
</reference>
<dbReference type="InterPro" id="IPR039184">
    <property type="entry name" value="SARM1"/>
</dbReference>
<dbReference type="GO" id="GO:0005737">
    <property type="term" value="C:cytoplasm"/>
    <property type="evidence" value="ECO:0007669"/>
    <property type="project" value="UniProtKB-SubCell"/>
</dbReference>
<dbReference type="PROSITE" id="PS50104">
    <property type="entry name" value="TIR"/>
    <property type="match status" value="1"/>
</dbReference>
<comment type="catalytic activity">
    <reaction evidence="10">
        <text>NAD(+) + H2O = ADP-D-ribose + nicotinamide + H(+)</text>
        <dbReference type="Rhea" id="RHEA:16301"/>
        <dbReference type="ChEBI" id="CHEBI:15377"/>
        <dbReference type="ChEBI" id="CHEBI:15378"/>
        <dbReference type="ChEBI" id="CHEBI:17154"/>
        <dbReference type="ChEBI" id="CHEBI:57540"/>
        <dbReference type="ChEBI" id="CHEBI:57967"/>
        <dbReference type="EC" id="3.2.2.6"/>
    </reaction>
    <physiologicalReaction direction="left-to-right" evidence="10">
        <dbReference type="Rhea" id="RHEA:16302"/>
    </physiologicalReaction>
</comment>
<dbReference type="SUPFAM" id="SSF47769">
    <property type="entry name" value="SAM/Pointed domain"/>
    <property type="match status" value="2"/>
</dbReference>
<dbReference type="GO" id="GO:0034128">
    <property type="term" value="P:negative regulation of MyD88-independent toll-like receptor signaling pathway"/>
    <property type="evidence" value="ECO:0007669"/>
    <property type="project" value="InterPro"/>
</dbReference>
<gene>
    <name evidence="14" type="primary">SARM</name>
</gene>
<evidence type="ECO:0000256" key="4">
    <source>
        <dbReference type="ARBA" id="ARBA00022490"/>
    </source>
</evidence>
<dbReference type="SUPFAM" id="SSF48371">
    <property type="entry name" value="ARM repeat"/>
    <property type="match status" value="1"/>
</dbReference>
<dbReference type="GO" id="GO:0007165">
    <property type="term" value="P:signal transduction"/>
    <property type="evidence" value="ECO:0007669"/>
    <property type="project" value="InterPro"/>
</dbReference>
<feature type="domain" description="SAM" evidence="13">
    <location>
        <begin position="451"/>
        <end position="516"/>
    </location>
</feature>
<evidence type="ECO:0000256" key="11">
    <source>
        <dbReference type="SAM" id="MobiDB-lite"/>
    </source>
</evidence>
<dbReference type="GO" id="GO:0030425">
    <property type="term" value="C:dendrite"/>
    <property type="evidence" value="ECO:0007669"/>
    <property type="project" value="TreeGrafter"/>
</dbReference>
<evidence type="ECO:0000256" key="10">
    <source>
        <dbReference type="ARBA" id="ARBA00047304"/>
    </source>
</evidence>
<keyword evidence="7" id="KW-0378">Hydrolase</keyword>
<keyword evidence="8" id="KW-0391">Immunity</keyword>
<organism evidence="14">
    <name type="scientific">Hirudo medicinalis</name>
    <name type="common">Medicinal leech</name>
    <dbReference type="NCBI Taxonomy" id="6421"/>
    <lineage>
        <taxon>Eukaryota</taxon>
        <taxon>Metazoa</taxon>
        <taxon>Spiralia</taxon>
        <taxon>Lophotrochozoa</taxon>
        <taxon>Annelida</taxon>
        <taxon>Clitellata</taxon>
        <taxon>Hirudinea</taxon>
        <taxon>Hirudinida</taxon>
        <taxon>Hirudiniformes</taxon>
        <taxon>Hirudinidae</taxon>
        <taxon>Hirudo</taxon>
    </lineage>
</organism>
<name>A0A0C5APZ0_HIRME</name>
<dbReference type="GO" id="GO:0061809">
    <property type="term" value="F:NAD+ nucleosidase activity, cyclic ADP-ribose generating"/>
    <property type="evidence" value="ECO:0007669"/>
    <property type="project" value="UniProtKB-EC"/>
</dbReference>
<sequence>MEPTSPLVQDTPKYFIQSRVSRCTSLESPQVSLSKADILPSFAEKDSEEQSDLQSNPIIFTTEKILPIRSHKKHHNQISTPLQNKNQPASDTLKSDLDKAESALKTYIRLLTIATSNREDKIKLLTAILSSIERAWSLPSVGRDLAYKLCDVLRTDGGIDVILNQLSEIRHSKDKHPDRDLLLGSANVLSQSMTVPNREYVANCLNGLDTIVAAADYFKDDKDVTKAALGILECLFKHTGTTCKRLLQSGGLDSVLYACRYFDASVLRHCAVSLANLALYGDGDCQQFMITRNAPEWLFPLAFSEDDGVKYYAFLAIAALGANKSLEQAVTKSGTLHLIEPFLRNRDPVEFGTSDRAHMHGHSIDWLARLVPLLNSKRVEVQSLAAFHFAMEAAIRDRQGKLEIFKELNVVEPLKQLSRSSFRLASKFSSKALEILGEIPPNSLYPQVMLWTTDDICHWMIQNEIGDEIVQGSREDKVDADLLLQITDDELRQDFKMERAIDRRRFFRELNKLKQIATYESCDAVSPGLDDFLKGIGQEFRQYSYQMSKTGVDMSIIKTINDEHLALDCGIANGIHRMKILEAAKKVSTAVSPYVSDYKSFDKNLDVFISYRRSNGSQLASLLKVHLQLRGFSVFLDIEKLAAGKFDEGLVASIQSSKNFILVLTPNALDRCIGDTECKDWIHKEVVSALNGNCNIIPVIDDFQFPPNDSLPDDMKHISHFNGIRWIHDYQDACVDKLEQFITGNVTSKRGSNYSRNPLSKAGSACSPTPEGVNFHPNFDMATSPLLMTDSIDSLSERKDVEMKEFQDDGGCSATESSID</sequence>
<feature type="region of interest" description="Disordered" evidence="11">
    <location>
        <begin position="71"/>
        <end position="93"/>
    </location>
</feature>
<dbReference type="Pfam" id="PF07647">
    <property type="entry name" value="SAM_2"/>
    <property type="match status" value="1"/>
</dbReference>
<dbReference type="PANTHER" id="PTHR22998">
    <property type="entry name" value="SARM1"/>
    <property type="match status" value="1"/>
</dbReference>
<dbReference type="GO" id="GO:0048678">
    <property type="term" value="P:response to axon injury"/>
    <property type="evidence" value="ECO:0007669"/>
    <property type="project" value="InterPro"/>
</dbReference>
<keyword evidence="6" id="KW-0677">Repeat</keyword>
<protein>
    <recommendedName>
        <fullName evidence="3">ADP-ribosyl cyclase/cyclic ADP-ribose hydrolase</fullName>
        <ecNumber evidence="3">3.2.2.6</ecNumber>
    </recommendedName>
</protein>
<dbReference type="InterPro" id="IPR000157">
    <property type="entry name" value="TIR_dom"/>
</dbReference>
<keyword evidence="5" id="KW-0399">Innate immunity</keyword>